<evidence type="ECO:0000259" key="4">
    <source>
        <dbReference type="Pfam" id="PF01551"/>
    </source>
</evidence>
<reference evidence="5 6" key="1">
    <citation type="journal article" date="2012" name="J. Bacteriol.">
        <title>Genome sequence of benzo(a)pyrene-degrading bacterium Novosphingobium pentaromativorans US6-1.</title>
        <authorList>
            <person name="Luo Y.R."/>
            <person name="Kang S.G."/>
            <person name="Kim S.J."/>
            <person name="Kim M.R."/>
            <person name="Li N."/>
            <person name="Lee J.H."/>
            <person name="Kwon K.K."/>
        </authorList>
    </citation>
    <scope>NUCLEOTIDE SEQUENCE [LARGE SCALE GENOMIC DNA]</scope>
    <source>
        <strain evidence="5 6">US6-1</strain>
    </source>
</reference>
<evidence type="ECO:0000313" key="5">
    <source>
        <dbReference type="EMBL" id="EHJ58707.1"/>
    </source>
</evidence>
<accession>G6EIU8</accession>
<dbReference type="eggNOG" id="COG0739">
    <property type="taxonomic scope" value="Bacteria"/>
</dbReference>
<dbReference type="SUPFAM" id="SSF51261">
    <property type="entry name" value="Duplicated hybrid motif"/>
    <property type="match status" value="1"/>
</dbReference>
<dbReference type="PANTHER" id="PTHR21666">
    <property type="entry name" value="PEPTIDASE-RELATED"/>
    <property type="match status" value="1"/>
</dbReference>
<dbReference type="CDD" id="cd12797">
    <property type="entry name" value="M23_peptidase"/>
    <property type="match status" value="1"/>
</dbReference>
<dbReference type="Proteomes" id="UP000004030">
    <property type="component" value="Unassembled WGS sequence"/>
</dbReference>
<dbReference type="FunFam" id="2.70.70.10:FF:000006">
    <property type="entry name" value="M23 family peptidase"/>
    <property type="match status" value="1"/>
</dbReference>
<dbReference type="AlphaFoldDB" id="G6EIU8"/>
<dbReference type="PATRIC" id="fig|1088721.3.peg.4207"/>
<dbReference type="GO" id="GO:0004222">
    <property type="term" value="F:metalloendopeptidase activity"/>
    <property type="evidence" value="ECO:0007669"/>
    <property type="project" value="TreeGrafter"/>
</dbReference>
<feature type="signal peptide" evidence="3">
    <location>
        <begin position="1"/>
        <end position="31"/>
    </location>
</feature>
<feature type="compositionally biased region" description="Basic and acidic residues" evidence="2">
    <location>
        <begin position="246"/>
        <end position="256"/>
    </location>
</feature>
<feature type="region of interest" description="Disordered" evidence="2">
    <location>
        <begin position="243"/>
        <end position="265"/>
    </location>
</feature>
<comment type="caution">
    <text evidence="5">The sequence shown here is derived from an EMBL/GenBank/DDBJ whole genome shotgun (WGS) entry which is preliminary data.</text>
</comment>
<dbReference type="Pfam" id="PF01551">
    <property type="entry name" value="Peptidase_M23"/>
    <property type="match status" value="1"/>
</dbReference>
<dbReference type="MEROPS" id="M23.009"/>
<keyword evidence="1 3" id="KW-0732">Signal</keyword>
<protein>
    <submittedName>
        <fullName evidence="5">Peptidase M23B</fullName>
    </submittedName>
</protein>
<sequence>MILECQSKKTIRPAMLGAVALVMAQSAPAMAGEDGVNRMAVVDTGTAGSCLTAGAIVSDRAACVTSPHPAPVAAAQAPPARITVGRAVDLSGQEPVRYLSSSASLDQSRSVIMSSSGRFRDTVRLLTPPPGTGSGGAPQGMPLRSSRLSSGFGLRMHPLLNQVRMHTGVDLAAAMGEPVHATSAGVIMSAGWQGGYGLAVRINHGKGVETLYGHLSRLNVSSGQAIKPGDVIGFVGSTGRSTGPHLHYEVRKDGRPIDPSSSLHK</sequence>
<dbReference type="InterPro" id="IPR016047">
    <property type="entry name" value="M23ase_b-sheet_dom"/>
</dbReference>
<dbReference type="InterPro" id="IPR050570">
    <property type="entry name" value="Cell_wall_metabolism_enzyme"/>
</dbReference>
<gene>
    <name evidence="5" type="ORF">NSU_4269</name>
</gene>
<dbReference type="RefSeq" id="WP_007015177.1">
    <property type="nucleotide sequence ID" value="NZ_AGFM01000065.1"/>
</dbReference>
<dbReference type="InterPro" id="IPR011055">
    <property type="entry name" value="Dup_hybrid_motif"/>
</dbReference>
<evidence type="ECO:0000256" key="3">
    <source>
        <dbReference type="SAM" id="SignalP"/>
    </source>
</evidence>
<dbReference type="PANTHER" id="PTHR21666:SF289">
    <property type="entry name" value="L-ALA--D-GLU ENDOPEPTIDASE"/>
    <property type="match status" value="1"/>
</dbReference>
<evidence type="ECO:0000256" key="2">
    <source>
        <dbReference type="SAM" id="MobiDB-lite"/>
    </source>
</evidence>
<organism evidence="5 6">
    <name type="scientific">Novosphingobium pentaromativorans US6-1</name>
    <dbReference type="NCBI Taxonomy" id="1088721"/>
    <lineage>
        <taxon>Bacteria</taxon>
        <taxon>Pseudomonadati</taxon>
        <taxon>Pseudomonadota</taxon>
        <taxon>Alphaproteobacteria</taxon>
        <taxon>Sphingomonadales</taxon>
        <taxon>Sphingomonadaceae</taxon>
        <taxon>Novosphingobium</taxon>
    </lineage>
</organism>
<evidence type="ECO:0000313" key="6">
    <source>
        <dbReference type="Proteomes" id="UP000004030"/>
    </source>
</evidence>
<feature type="domain" description="M23ase beta-sheet core" evidence="4">
    <location>
        <begin position="164"/>
        <end position="259"/>
    </location>
</feature>
<dbReference type="EMBL" id="AGFM01000065">
    <property type="protein sequence ID" value="EHJ58707.1"/>
    <property type="molecule type" value="Genomic_DNA"/>
</dbReference>
<dbReference type="Gene3D" id="2.70.70.10">
    <property type="entry name" value="Glucose Permease (Domain IIA)"/>
    <property type="match status" value="1"/>
</dbReference>
<name>G6EIU8_9SPHN</name>
<feature type="chain" id="PRO_5003488142" evidence="3">
    <location>
        <begin position="32"/>
        <end position="265"/>
    </location>
</feature>
<keyword evidence="6" id="KW-1185">Reference proteome</keyword>
<evidence type="ECO:0000256" key="1">
    <source>
        <dbReference type="ARBA" id="ARBA00022729"/>
    </source>
</evidence>
<proteinExistence type="predicted"/>